<feature type="region of interest" description="Disordered" evidence="1">
    <location>
        <begin position="228"/>
        <end position="255"/>
    </location>
</feature>
<evidence type="ECO:0000256" key="1">
    <source>
        <dbReference type="SAM" id="MobiDB-lite"/>
    </source>
</evidence>
<sequence>VLRNAISGAQRAKVPMQQIVAASRALEKLVSAGPDGPPAAPPAAPAGGAPRAGGPAAGGGGHGEEMRQWSLCVVEQALLRCRKRKALAAEDFDLAQAIKEREVAAASRLALARDRCAARPGAGADACALPAELSRVRAQKRKAVEDEDFDLAAELRQRELEVSSRLGASCGAEGGSAEGAAVQAALAMLRDLGPQALLLACHEGVSECVADAGDELFEEAAAELGAAAAGAAEADEEVAAGPVGATAGAPRSPEE</sequence>
<dbReference type="Pfam" id="PF02151">
    <property type="entry name" value="UVR"/>
    <property type="match status" value="1"/>
</dbReference>
<feature type="compositionally biased region" description="Low complexity" evidence="1">
    <location>
        <begin position="45"/>
        <end position="54"/>
    </location>
</feature>
<keyword evidence="4" id="KW-1185">Reference proteome</keyword>
<reference evidence="3" key="1">
    <citation type="submission" date="2023-10" db="EMBL/GenBank/DDBJ databases">
        <authorList>
            <person name="Chen Y."/>
            <person name="Shah S."/>
            <person name="Dougan E. K."/>
            <person name="Thang M."/>
            <person name="Chan C."/>
        </authorList>
    </citation>
    <scope>NUCLEOTIDE SEQUENCE [LARGE SCALE GENOMIC DNA]</scope>
</reference>
<feature type="domain" description="UVR" evidence="2">
    <location>
        <begin position="132"/>
        <end position="162"/>
    </location>
</feature>
<accession>A0ABN9P9W5</accession>
<gene>
    <name evidence="3" type="ORF">PCOR1329_LOCUS1094</name>
</gene>
<feature type="compositionally biased region" description="Pro residues" evidence="1">
    <location>
        <begin position="35"/>
        <end position="44"/>
    </location>
</feature>
<evidence type="ECO:0000259" key="2">
    <source>
        <dbReference type="Pfam" id="PF02151"/>
    </source>
</evidence>
<proteinExistence type="predicted"/>
<dbReference type="Gene3D" id="4.10.860.10">
    <property type="entry name" value="UVR domain"/>
    <property type="match status" value="1"/>
</dbReference>
<evidence type="ECO:0000313" key="3">
    <source>
        <dbReference type="EMBL" id="CAK0789562.1"/>
    </source>
</evidence>
<feature type="compositionally biased region" description="Low complexity" evidence="1">
    <location>
        <begin position="239"/>
        <end position="255"/>
    </location>
</feature>
<feature type="region of interest" description="Disordered" evidence="1">
    <location>
        <begin position="31"/>
        <end position="62"/>
    </location>
</feature>
<dbReference type="InterPro" id="IPR001943">
    <property type="entry name" value="UVR_dom"/>
</dbReference>
<organism evidence="3 4">
    <name type="scientific">Prorocentrum cordatum</name>
    <dbReference type="NCBI Taxonomy" id="2364126"/>
    <lineage>
        <taxon>Eukaryota</taxon>
        <taxon>Sar</taxon>
        <taxon>Alveolata</taxon>
        <taxon>Dinophyceae</taxon>
        <taxon>Prorocentrales</taxon>
        <taxon>Prorocentraceae</taxon>
        <taxon>Prorocentrum</taxon>
    </lineage>
</organism>
<protein>
    <recommendedName>
        <fullName evidence="2">UVR domain-containing protein</fullName>
    </recommendedName>
</protein>
<feature type="non-terminal residue" evidence="3">
    <location>
        <position position="1"/>
    </location>
</feature>
<evidence type="ECO:0000313" key="4">
    <source>
        <dbReference type="Proteomes" id="UP001189429"/>
    </source>
</evidence>
<dbReference type="EMBL" id="CAUYUJ010000259">
    <property type="protein sequence ID" value="CAK0789562.1"/>
    <property type="molecule type" value="Genomic_DNA"/>
</dbReference>
<name>A0ABN9P9W5_9DINO</name>
<comment type="caution">
    <text evidence="3">The sequence shown here is derived from an EMBL/GenBank/DDBJ whole genome shotgun (WGS) entry which is preliminary data.</text>
</comment>
<dbReference type="Proteomes" id="UP001189429">
    <property type="component" value="Unassembled WGS sequence"/>
</dbReference>